<feature type="domain" description="Peptidase S12 Pab87-related C-terminal" evidence="3">
    <location>
        <begin position="406"/>
        <end position="506"/>
    </location>
</feature>
<dbReference type="PANTHER" id="PTHR46825">
    <property type="entry name" value="D-ALANYL-D-ALANINE-CARBOXYPEPTIDASE/ENDOPEPTIDASE AMPH"/>
    <property type="match status" value="1"/>
</dbReference>
<comment type="caution">
    <text evidence="4">The sequence shown here is derived from an EMBL/GenBank/DDBJ whole genome shotgun (WGS) entry which is preliminary data.</text>
</comment>
<dbReference type="EMBL" id="JAGEVG010000004">
    <property type="protein sequence ID" value="MBO3097516.1"/>
    <property type="molecule type" value="Genomic_DNA"/>
</dbReference>
<protein>
    <submittedName>
        <fullName evidence="4">Serine hydrolase</fullName>
    </submittedName>
</protein>
<dbReference type="Gene3D" id="2.40.128.600">
    <property type="match status" value="1"/>
</dbReference>
<dbReference type="InterPro" id="IPR012338">
    <property type="entry name" value="Beta-lactam/transpept-like"/>
</dbReference>
<evidence type="ECO:0000259" key="3">
    <source>
        <dbReference type="Pfam" id="PF11954"/>
    </source>
</evidence>
<name>A0ABS3SQ07_9FLAO</name>
<sequence>MKKFICLFFCLALFSSPYAQTDKRLKGLDKDLNAILEATKAPGFAVAVVDGDKVIYSKGFGYSDYENKVPADANTLFAIGSSTKAFTSALLGQLRAEDKLSFDDSPIKYIPELKFYNDNLDNKIIIKDLMRHSTGLPRHDLSWYFFPSADKDSLIARIAYQEPFTGLRQEWHYNNFMFLAQGVIAEKITDQSWEENIKTRFFDPLGMSRSQTLLSELQKMDNTAFGYELKKNDNISKMDYYDISGMSPAGSIYSSVNDMTNWLKLWINKGKHYDQQILSEMYINEAMSSQMVMNGALPEEENPDLFFANYGYGWMVMSYRGHYRVEHGGNIDGFAASVAFFPSDKLGIVVLANQNGSSVPSLVRNTIADRLLGGKTTDWTKRFVDAQEKAKKMEAELKLEDSETTQVKNTKPSHVMRDYTGSYENAGYGSFNVAIENDSLFANLKHKKLYLKHYHYDVFEPLEVTKTDIDTTDASPMRLNFATGDGGEIINVTMKTEAALEPIAFKRTPNTIDVSPANLEMYVGDYNMMGTTLKIYIKNETVLYLFVPGQPEYELMPTEKHKFSLKVADGYKIEFLESEDVITEMNLIQPNGTFKAKKETN</sequence>
<dbReference type="SUPFAM" id="SSF56601">
    <property type="entry name" value="beta-lactamase/transpeptidase-like"/>
    <property type="match status" value="1"/>
</dbReference>
<evidence type="ECO:0000256" key="1">
    <source>
        <dbReference type="SAM" id="SignalP"/>
    </source>
</evidence>
<dbReference type="GO" id="GO:0016787">
    <property type="term" value="F:hydrolase activity"/>
    <property type="evidence" value="ECO:0007669"/>
    <property type="project" value="UniProtKB-KW"/>
</dbReference>
<keyword evidence="5" id="KW-1185">Reference proteome</keyword>
<dbReference type="InterPro" id="IPR021860">
    <property type="entry name" value="Peptidase_S12_Pab87-rel_C"/>
</dbReference>
<accession>A0ABS3SQ07</accession>
<dbReference type="InterPro" id="IPR001466">
    <property type="entry name" value="Beta-lactam-related"/>
</dbReference>
<gene>
    <name evidence="4" type="ORF">J4051_04515</name>
</gene>
<evidence type="ECO:0000313" key="5">
    <source>
        <dbReference type="Proteomes" id="UP000681315"/>
    </source>
</evidence>
<proteinExistence type="predicted"/>
<dbReference type="InterPro" id="IPR050491">
    <property type="entry name" value="AmpC-like"/>
</dbReference>
<keyword evidence="1" id="KW-0732">Signal</keyword>
<dbReference type="Proteomes" id="UP000681315">
    <property type="component" value="Unassembled WGS sequence"/>
</dbReference>
<reference evidence="4 5" key="1">
    <citation type="submission" date="2021-03" db="EMBL/GenBank/DDBJ databases">
        <title>Gelidibacter sp. nov., isolated from costal sediment.</title>
        <authorList>
            <person name="Lun K.-Y."/>
        </authorList>
    </citation>
    <scope>NUCLEOTIDE SEQUENCE [LARGE SCALE GENOMIC DNA]</scope>
    <source>
        <strain evidence="4 5">DF109</strain>
    </source>
</reference>
<feature type="domain" description="Beta-lactamase-related" evidence="2">
    <location>
        <begin position="33"/>
        <end position="364"/>
    </location>
</feature>
<feature type="signal peptide" evidence="1">
    <location>
        <begin position="1"/>
        <end position="19"/>
    </location>
</feature>
<evidence type="ECO:0000259" key="2">
    <source>
        <dbReference type="Pfam" id="PF00144"/>
    </source>
</evidence>
<organism evidence="4 5">
    <name type="scientific">Gelidibacter pelagius</name>
    <dbReference type="NCBI Taxonomy" id="2819985"/>
    <lineage>
        <taxon>Bacteria</taxon>
        <taxon>Pseudomonadati</taxon>
        <taxon>Bacteroidota</taxon>
        <taxon>Flavobacteriia</taxon>
        <taxon>Flavobacteriales</taxon>
        <taxon>Flavobacteriaceae</taxon>
        <taxon>Gelidibacter</taxon>
    </lineage>
</organism>
<dbReference type="RefSeq" id="WP_208232667.1">
    <property type="nucleotide sequence ID" value="NZ_JAGEVG010000004.1"/>
</dbReference>
<feature type="chain" id="PRO_5045048879" evidence="1">
    <location>
        <begin position="20"/>
        <end position="601"/>
    </location>
</feature>
<evidence type="ECO:0000313" key="4">
    <source>
        <dbReference type="EMBL" id="MBO3097516.1"/>
    </source>
</evidence>
<dbReference type="Gene3D" id="3.40.710.10">
    <property type="entry name" value="DD-peptidase/beta-lactamase superfamily"/>
    <property type="match status" value="1"/>
</dbReference>
<dbReference type="Pfam" id="PF11954">
    <property type="entry name" value="DUF3471"/>
    <property type="match status" value="1"/>
</dbReference>
<dbReference type="Pfam" id="PF00144">
    <property type="entry name" value="Beta-lactamase"/>
    <property type="match status" value="1"/>
</dbReference>
<dbReference type="PANTHER" id="PTHR46825:SF15">
    <property type="entry name" value="BETA-LACTAMASE-RELATED DOMAIN-CONTAINING PROTEIN"/>
    <property type="match status" value="1"/>
</dbReference>
<keyword evidence="4" id="KW-0378">Hydrolase</keyword>